<name>A0A8J1Y4M9_OWEFU</name>
<dbReference type="GO" id="GO:0032481">
    <property type="term" value="P:positive regulation of type I interferon production"/>
    <property type="evidence" value="ECO:0007669"/>
    <property type="project" value="InterPro"/>
</dbReference>
<dbReference type="GO" id="GO:0000045">
    <property type="term" value="P:autophagosome assembly"/>
    <property type="evidence" value="ECO:0007669"/>
    <property type="project" value="TreeGrafter"/>
</dbReference>
<dbReference type="SMART" id="SM00255">
    <property type="entry name" value="TIR"/>
    <property type="match status" value="1"/>
</dbReference>
<keyword evidence="2" id="KW-1185">Reference proteome</keyword>
<protein>
    <submittedName>
        <fullName evidence="1">Uncharacterized protein</fullName>
    </submittedName>
</protein>
<reference evidence="1" key="1">
    <citation type="submission" date="2022-03" db="EMBL/GenBank/DDBJ databases">
        <authorList>
            <person name="Martin C."/>
        </authorList>
    </citation>
    <scope>NUCLEOTIDE SEQUENCE</scope>
</reference>
<dbReference type="OrthoDB" id="6161467at2759"/>
<evidence type="ECO:0000313" key="2">
    <source>
        <dbReference type="Proteomes" id="UP000749559"/>
    </source>
</evidence>
<organism evidence="1 2">
    <name type="scientific">Owenia fusiformis</name>
    <name type="common">Polychaete worm</name>
    <dbReference type="NCBI Taxonomy" id="6347"/>
    <lineage>
        <taxon>Eukaryota</taxon>
        <taxon>Metazoa</taxon>
        <taxon>Spiralia</taxon>
        <taxon>Lophotrochozoa</taxon>
        <taxon>Annelida</taxon>
        <taxon>Polychaeta</taxon>
        <taxon>Sedentaria</taxon>
        <taxon>Canalipalpata</taxon>
        <taxon>Sabellida</taxon>
        <taxon>Oweniida</taxon>
        <taxon>Oweniidae</taxon>
        <taxon>Owenia</taxon>
    </lineage>
</organism>
<dbReference type="EMBL" id="CAIIXF020000007">
    <property type="protein sequence ID" value="CAH1788703.1"/>
    <property type="molecule type" value="Genomic_DNA"/>
</dbReference>
<dbReference type="GO" id="GO:0061507">
    <property type="term" value="F:2',3'-cyclic GMP-AMP binding"/>
    <property type="evidence" value="ECO:0007669"/>
    <property type="project" value="TreeGrafter"/>
</dbReference>
<dbReference type="AlphaFoldDB" id="A0A8J1Y4M9"/>
<dbReference type="InterPro" id="IPR029158">
    <property type="entry name" value="STING"/>
</dbReference>
<dbReference type="Pfam" id="PF15009">
    <property type="entry name" value="STING_LBD"/>
    <property type="match status" value="1"/>
</dbReference>
<dbReference type="GO" id="GO:0016239">
    <property type="term" value="P:positive regulation of macroautophagy"/>
    <property type="evidence" value="ECO:0007669"/>
    <property type="project" value="TreeGrafter"/>
</dbReference>
<dbReference type="Gene3D" id="3.40.50.12100">
    <property type="entry name" value="Stimulator of interferon genes protein"/>
    <property type="match status" value="1"/>
</dbReference>
<dbReference type="GO" id="GO:0061709">
    <property type="term" value="P:reticulophagy"/>
    <property type="evidence" value="ECO:0007669"/>
    <property type="project" value="TreeGrafter"/>
</dbReference>
<dbReference type="PANTHER" id="PTHR34339:SF1">
    <property type="entry name" value="STIMULATOR OF INTERFERON GENES PROTEIN"/>
    <property type="match status" value="1"/>
</dbReference>
<dbReference type="GO" id="GO:0002218">
    <property type="term" value="P:activation of innate immune response"/>
    <property type="evidence" value="ECO:0007669"/>
    <property type="project" value="InterPro"/>
</dbReference>
<proteinExistence type="predicted"/>
<dbReference type="Gene3D" id="3.40.50.10140">
    <property type="entry name" value="Toll/interleukin-1 receptor homology (TIR) domain"/>
    <property type="match status" value="1"/>
</dbReference>
<dbReference type="SUPFAM" id="SSF52200">
    <property type="entry name" value="Toll/Interleukin receptor TIR domain"/>
    <property type="match status" value="1"/>
</dbReference>
<dbReference type="InterPro" id="IPR035897">
    <property type="entry name" value="Toll_tir_struct_dom_sf"/>
</dbReference>
<dbReference type="GO" id="GO:0035438">
    <property type="term" value="F:cyclic-di-GMP binding"/>
    <property type="evidence" value="ECO:0007669"/>
    <property type="project" value="TreeGrafter"/>
</dbReference>
<evidence type="ECO:0000313" key="1">
    <source>
        <dbReference type="EMBL" id="CAH1788703.1"/>
    </source>
</evidence>
<accession>A0A8J1Y4M9</accession>
<dbReference type="Gene3D" id="1.20.5.5200">
    <property type="match status" value="1"/>
</dbReference>
<dbReference type="GO" id="GO:0005789">
    <property type="term" value="C:endoplasmic reticulum membrane"/>
    <property type="evidence" value="ECO:0007669"/>
    <property type="project" value="TreeGrafter"/>
</dbReference>
<dbReference type="GO" id="GO:0005776">
    <property type="term" value="C:autophagosome"/>
    <property type="evidence" value="ECO:0007669"/>
    <property type="project" value="TreeGrafter"/>
</dbReference>
<dbReference type="GO" id="GO:0045087">
    <property type="term" value="P:innate immune response"/>
    <property type="evidence" value="ECO:0007669"/>
    <property type="project" value="TreeGrafter"/>
</dbReference>
<sequence length="396" mass="45218">MATSTETDITEDTGTFVRVDSVQPNDTLDPKLTTSLDNLKIDKTDEIPCLEKLEKKFHAFVVHSSTDSDFVNNLIKDLENKGLKIMYADRDFTLGQTILGNISMKINESHKMILVCSKGLLESHWARYEAALGVQESIDKQKHFIHVIKHEVDEVPLNLRWLTYVDSKDDDMVDRLFKAIIGDGPLYKRLQRKDVGYGMAWSYFYSYLNVIVPSQPKTDDTPGYPDLGERIKAHKAKPENANILMPEQIFIMVPETGQCPNNISATDDRITADKKDVLTIEVNRAGSKRPYKNQIWTIKEDGKTYQALVEFATVLYPLVEMEKNPQAQLSAEERLCQVQMFYEELTQILAQFSSGPNVFERLVKLVVLRENDNVVDKVLSVIKYELEEEAKDMNLA</sequence>
<gene>
    <name evidence="1" type="ORF">OFUS_LOCUS14183</name>
</gene>
<dbReference type="PANTHER" id="PTHR34339">
    <property type="entry name" value="STIMULATOR OF INTERFERON GENES PROTEIN"/>
    <property type="match status" value="1"/>
</dbReference>
<dbReference type="Pfam" id="PF13676">
    <property type="entry name" value="TIR_2"/>
    <property type="match status" value="1"/>
</dbReference>
<dbReference type="InterPro" id="IPR038623">
    <property type="entry name" value="STING_C_sf"/>
</dbReference>
<comment type="caution">
    <text evidence="1">The sequence shown here is derived from an EMBL/GenBank/DDBJ whole genome shotgun (WGS) entry which is preliminary data.</text>
</comment>
<dbReference type="InterPro" id="IPR055432">
    <property type="entry name" value="STING_LBD"/>
</dbReference>
<dbReference type="PROSITE" id="PS50104">
    <property type="entry name" value="TIR"/>
    <property type="match status" value="1"/>
</dbReference>
<dbReference type="GO" id="GO:0007165">
    <property type="term" value="P:signal transduction"/>
    <property type="evidence" value="ECO:0007669"/>
    <property type="project" value="InterPro"/>
</dbReference>
<dbReference type="InterPro" id="IPR000157">
    <property type="entry name" value="TIR_dom"/>
</dbReference>
<dbReference type="Proteomes" id="UP000749559">
    <property type="component" value="Unassembled WGS sequence"/>
</dbReference>